<keyword evidence="1" id="KW-0812">Transmembrane</keyword>
<organism evidence="2 5">
    <name type="scientific">Methylopila capsulata</name>
    <dbReference type="NCBI Taxonomy" id="61654"/>
    <lineage>
        <taxon>Bacteria</taxon>
        <taxon>Pseudomonadati</taxon>
        <taxon>Pseudomonadota</taxon>
        <taxon>Alphaproteobacteria</taxon>
        <taxon>Hyphomicrobiales</taxon>
        <taxon>Methylopilaceae</taxon>
        <taxon>Methylopila</taxon>
    </lineage>
</organism>
<dbReference type="Proteomes" id="UP000758856">
    <property type="component" value="Unassembled WGS sequence"/>
</dbReference>
<reference evidence="2" key="3">
    <citation type="submission" date="2023-01" db="EMBL/GenBank/DDBJ databases">
        <authorList>
            <person name="Sun Q."/>
            <person name="Evtushenko L."/>
        </authorList>
    </citation>
    <scope>NUCLEOTIDE SEQUENCE</scope>
    <source>
        <strain evidence="2">VKM B-1606</strain>
    </source>
</reference>
<dbReference type="EMBL" id="JAFBCY010000001">
    <property type="protein sequence ID" value="MBM7850300.1"/>
    <property type="molecule type" value="Genomic_DNA"/>
</dbReference>
<proteinExistence type="predicted"/>
<feature type="transmembrane region" description="Helical" evidence="1">
    <location>
        <begin position="23"/>
        <end position="44"/>
    </location>
</feature>
<gene>
    <name evidence="2" type="ORF">GCM10008170_16120</name>
    <name evidence="3" type="ORF">JOD31_000512</name>
</gene>
<evidence type="ECO:0000313" key="4">
    <source>
        <dbReference type="Proteomes" id="UP000758856"/>
    </source>
</evidence>
<name>A0A9W6ISB9_9HYPH</name>
<dbReference type="AlphaFoldDB" id="A0A9W6ISB9"/>
<reference evidence="3 4" key="2">
    <citation type="submission" date="2021-01" db="EMBL/GenBank/DDBJ databases">
        <title>Genomic Encyclopedia of Type Strains, Phase IV (KMG-IV): sequencing the most valuable type-strain genomes for metagenomic binning, comparative biology and taxonomic classification.</title>
        <authorList>
            <person name="Goeker M."/>
        </authorList>
    </citation>
    <scope>NUCLEOTIDE SEQUENCE [LARGE SCALE GENOMIC DNA]</scope>
    <source>
        <strain evidence="3 4">DSM 6130</strain>
    </source>
</reference>
<keyword evidence="1" id="KW-0472">Membrane</keyword>
<dbReference type="RefSeq" id="WP_204948745.1">
    <property type="nucleotide sequence ID" value="NZ_BSFF01000002.1"/>
</dbReference>
<accession>A0A9W6ISB9</accession>
<dbReference type="Proteomes" id="UP001143400">
    <property type="component" value="Unassembled WGS sequence"/>
</dbReference>
<evidence type="ECO:0000313" key="2">
    <source>
        <dbReference type="EMBL" id="GLK55593.1"/>
    </source>
</evidence>
<sequence length="61" mass="6856">MDLIRLFTRLALMARRRQSTQRLIMIGVVLALCLAVAGLQWLGLAPDWMTATRPGRLLHGL</sequence>
<keyword evidence="4" id="KW-1185">Reference proteome</keyword>
<evidence type="ECO:0000313" key="3">
    <source>
        <dbReference type="EMBL" id="MBM7850300.1"/>
    </source>
</evidence>
<comment type="caution">
    <text evidence="2">The sequence shown here is derived from an EMBL/GenBank/DDBJ whole genome shotgun (WGS) entry which is preliminary data.</text>
</comment>
<keyword evidence="1" id="KW-1133">Transmembrane helix</keyword>
<evidence type="ECO:0000256" key="1">
    <source>
        <dbReference type="SAM" id="Phobius"/>
    </source>
</evidence>
<protein>
    <submittedName>
        <fullName evidence="2">Uncharacterized protein</fullName>
    </submittedName>
</protein>
<evidence type="ECO:0000313" key="5">
    <source>
        <dbReference type="Proteomes" id="UP001143400"/>
    </source>
</evidence>
<reference evidence="2" key="1">
    <citation type="journal article" date="2014" name="Int. J. Syst. Evol. Microbiol.">
        <title>Complete genome sequence of Corynebacterium casei LMG S-19264T (=DSM 44701T), isolated from a smear-ripened cheese.</title>
        <authorList>
            <consortium name="US DOE Joint Genome Institute (JGI-PGF)"/>
            <person name="Walter F."/>
            <person name="Albersmeier A."/>
            <person name="Kalinowski J."/>
            <person name="Ruckert C."/>
        </authorList>
    </citation>
    <scope>NUCLEOTIDE SEQUENCE</scope>
    <source>
        <strain evidence="2">VKM B-1606</strain>
    </source>
</reference>
<dbReference type="EMBL" id="BSFF01000002">
    <property type="protein sequence ID" value="GLK55593.1"/>
    <property type="molecule type" value="Genomic_DNA"/>
</dbReference>